<name>W1RQ84_9GAMM</name>
<dbReference type="PANTHER" id="PTHR15394">
    <property type="entry name" value="SERINE HYDROLASE RBBP9"/>
    <property type="match status" value="1"/>
</dbReference>
<evidence type="ECO:0000313" key="1">
    <source>
        <dbReference type="EMBL" id="ETI59201.1"/>
    </source>
</evidence>
<dbReference type="PATRIC" id="fig|1208321.3.peg.2528"/>
<dbReference type="Pfam" id="PF06821">
    <property type="entry name" value="Ser_hydrolase"/>
    <property type="match status" value="1"/>
</dbReference>
<dbReference type="EMBL" id="AYOZ01000034">
    <property type="protein sequence ID" value="ETI59201.1"/>
    <property type="molecule type" value="Genomic_DNA"/>
</dbReference>
<dbReference type="eggNOG" id="COG3545">
    <property type="taxonomic scope" value="Bacteria"/>
</dbReference>
<sequence length="198" mass="21893">MSRLFKTENALRFLTIPGGGGSPANHWQSCWEKECSTMARVDQGDWDRPDKSEWVATLDSFIRQSEKPTILVAHSVGCITAMHWTAALASQVIGVFLVAPADVEDEWADPPAPYASFRSIPLQALRIPSLIVASTNDPYLSLSRAKFLAEAWGSELKVLGEYGHIGSESHLGRWHEGIDLLDSFSVHCMEVKDRNAVI</sequence>
<dbReference type="STRING" id="1208321.D104_12740"/>
<keyword evidence="2" id="KW-1185">Reference proteome</keyword>
<dbReference type="Proteomes" id="UP000018857">
    <property type="component" value="Unassembled WGS sequence"/>
</dbReference>
<proteinExistence type="predicted"/>
<dbReference type="AlphaFoldDB" id="W1RQ84"/>
<dbReference type="InterPro" id="IPR029058">
    <property type="entry name" value="AB_hydrolase_fold"/>
</dbReference>
<keyword evidence="1" id="KW-0378">Hydrolase</keyword>
<dbReference type="InterPro" id="IPR010662">
    <property type="entry name" value="RBBP9/YdeN"/>
</dbReference>
<dbReference type="PANTHER" id="PTHR15394:SF3">
    <property type="entry name" value="SERINE HYDROLASE RBBP9"/>
    <property type="match status" value="1"/>
</dbReference>
<accession>W1RQ84</accession>
<reference evidence="1 2" key="1">
    <citation type="journal article" date="2014" name="Genome Announc.">
        <title>Draft Genome Sequence of Marinomonas sp. Strain D104, a Polycyclic Aromatic Hydrocarbon-Degrading Bacterium from the Deep-Sea Sediment of the Arctic Ocean.</title>
        <authorList>
            <person name="Dong C."/>
            <person name="Bai X."/>
            <person name="Lai Q."/>
            <person name="Xie Y."/>
            <person name="Chen X."/>
            <person name="Shao Z."/>
        </authorList>
    </citation>
    <scope>NUCLEOTIDE SEQUENCE [LARGE SCALE GENOMIC DNA]</scope>
    <source>
        <strain evidence="1 2">D104</strain>
    </source>
</reference>
<evidence type="ECO:0000313" key="2">
    <source>
        <dbReference type="Proteomes" id="UP000018857"/>
    </source>
</evidence>
<dbReference type="Gene3D" id="3.40.50.1820">
    <property type="entry name" value="alpha/beta hydrolase"/>
    <property type="match status" value="1"/>
</dbReference>
<dbReference type="GO" id="GO:0016787">
    <property type="term" value="F:hydrolase activity"/>
    <property type="evidence" value="ECO:0007669"/>
    <property type="project" value="UniProtKB-KW"/>
</dbReference>
<gene>
    <name evidence="1" type="ORF">D104_12740</name>
</gene>
<comment type="caution">
    <text evidence="1">The sequence shown here is derived from an EMBL/GenBank/DDBJ whole genome shotgun (WGS) entry which is preliminary data.</text>
</comment>
<dbReference type="SUPFAM" id="SSF53474">
    <property type="entry name" value="alpha/beta-Hydrolases"/>
    <property type="match status" value="1"/>
</dbReference>
<dbReference type="OrthoDB" id="9804993at2"/>
<dbReference type="RefSeq" id="WP_024024607.1">
    <property type="nucleotide sequence ID" value="NZ_AYOZ01000034.1"/>
</dbReference>
<organism evidence="1 2">
    <name type="scientific">Marinomonas profundimaris</name>
    <dbReference type="NCBI Taxonomy" id="1208321"/>
    <lineage>
        <taxon>Bacteria</taxon>
        <taxon>Pseudomonadati</taxon>
        <taxon>Pseudomonadota</taxon>
        <taxon>Gammaproteobacteria</taxon>
        <taxon>Oceanospirillales</taxon>
        <taxon>Oceanospirillaceae</taxon>
        <taxon>Marinomonas</taxon>
    </lineage>
</organism>
<protein>
    <submittedName>
        <fullName evidence="1">Alpha/beta hydrolase</fullName>
    </submittedName>
</protein>